<reference evidence="2" key="2">
    <citation type="submission" date="2002-09" db="EMBL/GenBank/DDBJ databases">
        <title>Oryza sativa nipponbare(GA3) genomic DNA, chromosome 7, BAC clone:OSJNBa0039C01.</title>
        <authorList>
            <person name="Sasaki T."/>
            <person name="Matsumoto T."/>
            <person name="Katayose Y."/>
        </authorList>
    </citation>
    <scope>NUCLEOTIDE SEQUENCE</scope>
</reference>
<evidence type="ECO:0000313" key="2">
    <source>
        <dbReference type="EMBL" id="BAD31689.1"/>
    </source>
</evidence>
<sequence length="70" mass="7281">MPTPTWRSMAAVHGNGVGVGALQHRNNPLAIELDYGMSEEAFELGGAMCSTASSPAQSYCAQSASSAEMF</sequence>
<reference evidence="3" key="4">
    <citation type="journal article" date="2008" name="Nucleic Acids Res.">
        <title>The rice annotation project database (RAP-DB): 2008 update.</title>
        <authorList>
            <consortium name="The rice annotation project (RAP)"/>
        </authorList>
    </citation>
    <scope>GENOME REANNOTATION</scope>
    <source>
        <strain evidence="3">cv. Nipponbare</strain>
    </source>
</reference>
<dbReference type="Proteomes" id="UP000000763">
    <property type="component" value="Chromosome 7"/>
</dbReference>
<name>Q84Z47_ORYSJ</name>
<dbReference type="AlphaFoldDB" id="Q84Z47"/>
<reference evidence="1" key="1">
    <citation type="submission" date="2002-04" db="EMBL/GenBank/DDBJ databases">
        <title>Oryza sativa nipponbare(GA3) genomic DNA, chromosome 7, PAC clone:P0458G06.</title>
        <authorList>
            <person name="Sasaki T."/>
            <person name="Matsumoto T."/>
            <person name="Yamamoto K."/>
        </authorList>
    </citation>
    <scope>NUCLEOTIDE SEQUENCE</scope>
</reference>
<organism evidence="1 3">
    <name type="scientific">Oryza sativa subsp. japonica</name>
    <name type="common">Rice</name>
    <dbReference type="NCBI Taxonomy" id="39947"/>
    <lineage>
        <taxon>Eukaryota</taxon>
        <taxon>Viridiplantae</taxon>
        <taxon>Streptophyta</taxon>
        <taxon>Embryophyta</taxon>
        <taxon>Tracheophyta</taxon>
        <taxon>Spermatophyta</taxon>
        <taxon>Magnoliopsida</taxon>
        <taxon>Liliopsida</taxon>
        <taxon>Poales</taxon>
        <taxon>Poaceae</taxon>
        <taxon>BOP clade</taxon>
        <taxon>Oryzoideae</taxon>
        <taxon>Oryzeae</taxon>
        <taxon>Oryzinae</taxon>
        <taxon>Oryza</taxon>
        <taxon>Oryza sativa</taxon>
    </lineage>
</organism>
<dbReference type="EMBL" id="AP005051">
    <property type="protein sequence ID" value="BAC57333.1"/>
    <property type="molecule type" value="Genomic_DNA"/>
</dbReference>
<proteinExistence type="predicted"/>
<evidence type="ECO:0000313" key="3">
    <source>
        <dbReference type="Proteomes" id="UP000000763"/>
    </source>
</evidence>
<reference evidence="3" key="3">
    <citation type="journal article" date="2005" name="Nature">
        <title>The map-based sequence of the rice genome.</title>
        <authorList>
            <consortium name="International rice genome sequencing project (IRGSP)"/>
            <person name="Matsumoto T."/>
            <person name="Wu J."/>
            <person name="Kanamori H."/>
            <person name="Katayose Y."/>
            <person name="Fujisawa M."/>
            <person name="Namiki N."/>
            <person name="Mizuno H."/>
            <person name="Yamamoto K."/>
            <person name="Antonio B.A."/>
            <person name="Baba T."/>
            <person name="Sakata K."/>
            <person name="Nagamura Y."/>
            <person name="Aoki H."/>
            <person name="Arikawa K."/>
            <person name="Arita K."/>
            <person name="Bito T."/>
            <person name="Chiden Y."/>
            <person name="Fujitsuka N."/>
            <person name="Fukunaka R."/>
            <person name="Hamada M."/>
            <person name="Harada C."/>
            <person name="Hayashi A."/>
            <person name="Hijishita S."/>
            <person name="Honda M."/>
            <person name="Hosokawa S."/>
            <person name="Ichikawa Y."/>
            <person name="Idonuma A."/>
            <person name="Iijima M."/>
            <person name="Ikeda M."/>
            <person name="Ikeno M."/>
            <person name="Ito K."/>
            <person name="Ito S."/>
            <person name="Ito T."/>
            <person name="Ito Y."/>
            <person name="Ito Y."/>
            <person name="Iwabuchi A."/>
            <person name="Kamiya K."/>
            <person name="Karasawa W."/>
            <person name="Kurita K."/>
            <person name="Katagiri S."/>
            <person name="Kikuta A."/>
            <person name="Kobayashi H."/>
            <person name="Kobayashi N."/>
            <person name="Machita K."/>
            <person name="Maehara T."/>
            <person name="Masukawa M."/>
            <person name="Mizubayashi T."/>
            <person name="Mukai Y."/>
            <person name="Nagasaki H."/>
            <person name="Nagata Y."/>
            <person name="Naito S."/>
            <person name="Nakashima M."/>
            <person name="Nakama Y."/>
            <person name="Nakamichi Y."/>
            <person name="Nakamura M."/>
            <person name="Meguro A."/>
            <person name="Negishi M."/>
            <person name="Ohta I."/>
            <person name="Ohta T."/>
            <person name="Okamoto M."/>
            <person name="Ono N."/>
            <person name="Saji S."/>
            <person name="Sakaguchi M."/>
            <person name="Sakai K."/>
            <person name="Shibata M."/>
            <person name="Shimokawa T."/>
            <person name="Song J."/>
            <person name="Takazaki Y."/>
            <person name="Terasawa K."/>
            <person name="Tsugane M."/>
            <person name="Tsuji K."/>
            <person name="Ueda S."/>
            <person name="Waki K."/>
            <person name="Yamagata H."/>
            <person name="Yamamoto M."/>
            <person name="Yamamoto S."/>
            <person name="Yamane H."/>
            <person name="Yoshiki S."/>
            <person name="Yoshihara R."/>
            <person name="Yukawa K."/>
            <person name="Zhong H."/>
            <person name="Yano M."/>
            <person name="Yuan Q."/>
            <person name="Ouyang S."/>
            <person name="Liu J."/>
            <person name="Jones K.M."/>
            <person name="Gansberger K."/>
            <person name="Moffat K."/>
            <person name="Hill J."/>
            <person name="Bera J."/>
            <person name="Fadrosh D."/>
            <person name="Jin S."/>
            <person name="Johri S."/>
            <person name="Kim M."/>
            <person name="Overton L."/>
            <person name="Reardon M."/>
            <person name="Tsitrin T."/>
            <person name="Vuong H."/>
            <person name="Weaver B."/>
            <person name="Ciecko A."/>
            <person name="Tallon L."/>
            <person name="Jackson J."/>
            <person name="Pai G."/>
            <person name="Aken S.V."/>
            <person name="Utterback T."/>
            <person name="Reidmuller S."/>
            <person name="Feldblyum T."/>
            <person name="Hsiao J."/>
            <person name="Zismann V."/>
            <person name="Iobst S."/>
            <person name="de Vazeille A.R."/>
            <person name="Buell C.R."/>
            <person name="Ying K."/>
            <person name="Li Y."/>
            <person name="Lu T."/>
            <person name="Huang Y."/>
            <person name="Zhao Q."/>
            <person name="Feng Q."/>
            <person name="Zhang L."/>
            <person name="Zhu J."/>
            <person name="Weng Q."/>
            <person name="Mu J."/>
            <person name="Lu Y."/>
            <person name="Fan D."/>
            <person name="Liu Y."/>
            <person name="Guan J."/>
            <person name="Zhang Y."/>
            <person name="Yu S."/>
            <person name="Liu X."/>
            <person name="Zhang Y."/>
            <person name="Hong G."/>
            <person name="Han B."/>
            <person name="Choisne N."/>
            <person name="Demange N."/>
            <person name="Orjeda G."/>
            <person name="Samain S."/>
            <person name="Cattolico L."/>
            <person name="Pelletier E."/>
            <person name="Couloux A."/>
            <person name="Segurens B."/>
            <person name="Wincker P."/>
            <person name="D'Hont A."/>
            <person name="Scarpelli C."/>
            <person name="Weissenbach J."/>
            <person name="Salanoubat M."/>
            <person name="Quetier F."/>
            <person name="Yu Y."/>
            <person name="Kim H.R."/>
            <person name="Rambo T."/>
            <person name="Currie J."/>
            <person name="Collura K."/>
            <person name="Luo M."/>
            <person name="Yang T."/>
            <person name="Ammiraju J.S.S."/>
            <person name="Engler F."/>
            <person name="Soderlund C."/>
            <person name="Wing R.A."/>
            <person name="Palmer L.E."/>
            <person name="de la Bastide M."/>
            <person name="Spiegel L."/>
            <person name="Nascimento L."/>
            <person name="Zutavern T."/>
            <person name="O'Shaughnessy A."/>
            <person name="Dike S."/>
            <person name="Dedhia N."/>
            <person name="Preston R."/>
            <person name="Balija V."/>
            <person name="McCombie W.R."/>
            <person name="Chow T."/>
            <person name="Chen H."/>
            <person name="Chung M."/>
            <person name="Chen C."/>
            <person name="Shaw J."/>
            <person name="Wu H."/>
            <person name="Hsiao K."/>
            <person name="Chao Y."/>
            <person name="Chu M."/>
            <person name="Cheng C."/>
            <person name="Hour A."/>
            <person name="Lee P."/>
            <person name="Lin S."/>
            <person name="Lin Y."/>
            <person name="Liou J."/>
            <person name="Liu S."/>
            <person name="Hsing Y."/>
            <person name="Raghuvanshi S."/>
            <person name="Mohanty A."/>
            <person name="Bharti A.K."/>
            <person name="Gaur A."/>
            <person name="Gupta V."/>
            <person name="Kumar D."/>
            <person name="Ravi V."/>
            <person name="Vij S."/>
            <person name="Kapur A."/>
            <person name="Khurana P."/>
            <person name="Khurana P."/>
            <person name="Khurana J.P."/>
            <person name="Tyagi A.K."/>
            <person name="Gaikwad K."/>
            <person name="Singh A."/>
            <person name="Dalal V."/>
            <person name="Srivastava S."/>
            <person name="Dixit A."/>
            <person name="Pal A.K."/>
            <person name="Ghazi I.A."/>
            <person name="Yadav M."/>
            <person name="Pandit A."/>
            <person name="Bhargava A."/>
            <person name="Sureshbabu K."/>
            <person name="Batra K."/>
            <person name="Sharma T.R."/>
            <person name="Mohapatra T."/>
            <person name="Singh N.K."/>
            <person name="Messing J."/>
            <person name="Nelson A.B."/>
            <person name="Fuks G."/>
            <person name="Kavchok S."/>
            <person name="Keizer G."/>
            <person name="Linton E."/>
            <person name="Llaca V."/>
            <person name="Song R."/>
            <person name="Tanyolac B."/>
            <person name="Young S."/>
            <person name="Ho-Il K."/>
            <person name="Hahn J.H."/>
            <person name="Sangsakoo G."/>
            <person name="Vanavichit A."/>
            <person name="de Mattos Luiz.A.T."/>
            <person name="Zimmer P.D."/>
            <person name="Malone G."/>
            <person name="Dellagostin O."/>
            <person name="de Oliveira A.C."/>
            <person name="Bevan M."/>
            <person name="Bancroft I."/>
            <person name="Minx P."/>
            <person name="Cordum H."/>
            <person name="Wilson R."/>
            <person name="Cheng Z."/>
            <person name="Jin W."/>
            <person name="Jiang J."/>
            <person name="Leong S.A."/>
            <person name="Iwama H."/>
            <person name="Gojobori T."/>
            <person name="Itoh T."/>
            <person name="Niimura Y."/>
            <person name="Fujii Y."/>
            <person name="Habara T."/>
            <person name="Sakai H."/>
            <person name="Sato Y."/>
            <person name="Wilson G."/>
            <person name="Kumar K."/>
            <person name="McCouch S."/>
            <person name="Juretic N."/>
            <person name="Hoen D."/>
            <person name="Wright S."/>
            <person name="Bruskiewich R."/>
            <person name="Bureau T."/>
            <person name="Miyao A."/>
            <person name="Hirochika H."/>
            <person name="Nishikawa T."/>
            <person name="Kadowaki K."/>
            <person name="Sugiura M."/>
            <person name="Burr B."/>
            <person name="Sasaki T."/>
        </authorList>
    </citation>
    <scope>NUCLEOTIDE SEQUENCE [LARGE SCALE GENOMIC DNA]</scope>
    <source>
        <strain evidence="3">cv. Nipponbare</strain>
    </source>
</reference>
<gene>
    <name evidence="1" type="primary">P0458G06.105</name>
    <name evidence="2" type="ORF">OSJNBa0039C01.142</name>
</gene>
<accession>Q84Z47</accession>
<evidence type="ECO:0000313" key="1">
    <source>
        <dbReference type="EMBL" id="BAC57333.1"/>
    </source>
</evidence>
<dbReference type="EMBL" id="AP005768">
    <property type="protein sequence ID" value="BAD31689.1"/>
    <property type="molecule type" value="Genomic_DNA"/>
</dbReference>
<protein>
    <submittedName>
        <fullName evidence="1">Uncharacterized protein</fullName>
    </submittedName>
</protein>